<dbReference type="EMBL" id="GBRD01005856">
    <property type="protein sequence ID" value="JAG59965.1"/>
    <property type="molecule type" value="Transcribed_RNA"/>
</dbReference>
<evidence type="ECO:0000313" key="1">
    <source>
        <dbReference type="EMBL" id="JAG53214.1"/>
    </source>
</evidence>
<protein>
    <submittedName>
        <fullName evidence="1">Uncharacterized protein</fullName>
    </submittedName>
</protein>
<name>A0A0K8SJA1_LYGHE</name>
<proteinExistence type="predicted"/>
<dbReference type="EMBL" id="GBRD01002940">
    <property type="protein sequence ID" value="JAG62881.1"/>
    <property type="molecule type" value="Transcribed_RNA"/>
</dbReference>
<dbReference type="AlphaFoldDB" id="A0A0K8SJA1"/>
<reference evidence="1" key="1">
    <citation type="submission" date="2014-09" db="EMBL/GenBank/DDBJ databases">
        <authorList>
            <person name="Magalhaes I.L.F."/>
            <person name="Oliveira U."/>
            <person name="Santos F.R."/>
            <person name="Vidigal T.H.D.A."/>
            <person name="Brescovit A.D."/>
            <person name="Santos A.J."/>
        </authorList>
    </citation>
    <scope>NUCLEOTIDE SEQUENCE</scope>
</reference>
<organism evidence="1">
    <name type="scientific">Lygus hesperus</name>
    <name type="common">Western plant bug</name>
    <dbReference type="NCBI Taxonomy" id="30085"/>
    <lineage>
        <taxon>Eukaryota</taxon>
        <taxon>Metazoa</taxon>
        <taxon>Ecdysozoa</taxon>
        <taxon>Arthropoda</taxon>
        <taxon>Hexapoda</taxon>
        <taxon>Insecta</taxon>
        <taxon>Pterygota</taxon>
        <taxon>Neoptera</taxon>
        <taxon>Paraneoptera</taxon>
        <taxon>Hemiptera</taxon>
        <taxon>Heteroptera</taxon>
        <taxon>Panheteroptera</taxon>
        <taxon>Cimicomorpha</taxon>
        <taxon>Miridae</taxon>
        <taxon>Mirini</taxon>
        <taxon>Lygus</taxon>
    </lineage>
</organism>
<dbReference type="EMBL" id="GBRD01002938">
    <property type="protein sequence ID" value="JAG62883.1"/>
    <property type="molecule type" value="Transcribed_RNA"/>
</dbReference>
<sequence length="110" mass="13039">MRLSPFSNVDLFTCWKDLTKKWEHWGTTMCQLLRGPIRQKNDPKLKCYLMIFTYNQSLLGKYNFLIFHPIKIVDHSLESSEFITHHTTSHPANFFSFRSEEVQIEGLPEC</sequence>
<accession>A0A0K8SJA1</accession>
<dbReference type="EMBL" id="GBRD01012610">
    <property type="protein sequence ID" value="JAG53214.1"/>
    <property type="molecule type" value="Transcribed_RNA"/>
</dbReference>